<dbReference type="AlphaFoldDB" id="A0A2U9AX33"/>
<reference evidence="2 3" key="1">
    <citation type="submission" date="2017-12" db="EMBL/GenBank/DDBJ databases">
        <title>Integrating genomic resources of turbot (Scophthalmus maximus) in depth evaluation of genetic and physical mapping variation across individuals.</title>
        <authorList>
            <person name="Martinez P."/>
        </authorList>
    </citation>
    <scope>NUCLEOTIDE SEQUENCE [LARGE SCALE GENOMIC DNA]</scope>
</reference>
<feature type="region of interest" description="Disordered" evidence="1">
    <location>
        <begin position="1"/>
        <end position="42"/>
    </location>
</feature>
<dbReference type="EMBL" id="CP026243">
    <property type="protein sequence ID" value="AWO96135.1"/>
    <property type="molecule type" value="Genomic_DNA"/>
</dbReference>
<evidence type="ECO:0000256" key="1">
    <source>
        <dbReference type="SAM" id="MobiDB-lite"/>
    </source>
</evidence>
<protein>
    <submittedName>
        <fullName evidence="2">Uncharacterized protein</fullName>
    </submittedName>
</protein>
<proteinExistence type="predicted"/>
<sequence>MPTKHEIKLKKTGEVDDAVDANTGLTSHDGEREEDANASGQVDDEANSLAAIYLFRADFSTQIREVITSYQEIKKAIADFSGRLSLAKTRISTAEDDISSLASKESSLQTNFMSRKHCLSFKPGCQKFWVRTHFKARSS</sequence>
<name>A0A2U9AX33_SCOMX</name>
<feature type="compositionally biased region" description="Acidic residues" evidence="1">
    <location>
        <begin position="32"/>
        <end position="42"/>
    </location>
</feature>
<evidence type="ECO:0000313" key="3">
    <source>
        <dbReference type="Proteomes" id="UP000246464"/>
    </source>
</evidence>
<keyword evidence="3" id="KW-1185">Reference proteome</keyword>
<evidence type="ECO:0000313" key="2">
    <source>
        <dbReference type="EMBL" id="AWO96135.1"/>
    </source>
</evidence>
<dbReference type="Proteomes" id="UP000246464">
    <property type="component" value="Chromosome 1"/>
</dbReference>
<feature type="compositionally biased region" description="Basic and acidic residues" evidence="1">
    <location>
        <begin position="1"/>
        <end position="14"/>
    </location>
</feature>
<gene>
    <name evidence="2" type="ORF">SMAX5B_002547</name>
</gene>
<organism evidence="2 3">
    <name type="scientific">Scophthalmus maximus</name>
    <name type="common">Turbot</name>
    <name type="synonym">Psetta maxima</name>
    <dbReference type="NCBI Taxonomy" id="52904"/>
    <lineage>
        <taxon>Eukaryota</taxon>
        <taxon>Metazoa</taxon>
        <taxon>Chordata</taxon>
        <taxon>Craniata</taxon>
        <taxon>Vertebrata</taxon>
        <taxon>Euteleostomi</taxon>
        <taxon>Actinopterygii</taxon>
        <taxon>Neopterygii</taxon>
        <taxon>Teleostei</taxon>
        <taxon>Neoteleostei</taxon>
        <taxon>Acanthomorphata</taxon>
        <taxon>Carangaria</taxon>
        <taxon>Pleuronectiformes</taxon>
        <taxon>Pleuronectoidei</taxon>
        <taxon>Scophthalmidae</taxon>
        <taxon>Scophthalmus</taxon>
    </lineage>
</organism>
<accession>A0A2U9AX33</accession>